<dbReference type="STRING" id="272621.LBA1409"/>
<evidence type="ECO:0000256" key="2">
    <source>
        <dbReference type="SAM" id="Phobius"/>
    </source>
</evidence>
<feature type="compositionally biased region" description="Low complexity" evidence="1">
    <location>
        <begin position="135"/>
        <end position="147"/>
    </location>
</feature>
<feature type="chain" id="PRO_5039527760" description="Cell surface protein" evidence="3">
    <location>
        <begin position="20"/>
        <end position="262"/>
    </location>
</feature>
<sequence>MFKNNRKFINAMIITAALATPISLSQYCHPTYVRAVENSDQNTDTNRTVSVQKLYANVYDQSTGRFLGRYLLDIENGYTDSPQRMFSYSQLPQIAGYDYTSNAPVVSVDWNNPSGITEMKVYAMKKSVASYQNDHSSSSVHNSAHYSSQEELRRNHATSNANQSQKSSNTSSSSEDSSNSIKESSSASSSSVEPKSNFTKNEAKPKKTTKAKVDKTKVKQKSNNLPVILISGIVLVIAIVAIIWEVIKIRKPRKVHKHQKNN</sequence>
<dbReference type="EMBL" id="CP000033">
    <property type="protein sequence ID" value="AAV43234.1"/>
    <property type="molecule type" value="Genomic_DNA"/>
</dbReference>
<feature type="signal peptide" evidence="3">
    <location>
        <begin position="1"/>
        <end position="19"/>
    </location>
</feature>
<reference evidence="4 5" key="1">
    <citation type="journal article" date="2005" name="Proc. Natl. Acad. Sci. U.S.A.">
        <title>Complete genome sequence of the probiotic lactic acid bacterium Lactobacillus acidophilus NCFM.</title>
        <authorList>
            <person name="Altermann E."/>
            <person name="Russell W.M."/>
            <person name="Azcarate-Peril M.A."/>
            <person name="Barrangou R."/>
            <person name="Buck B.L."/>
            <person name="McAuliffe O."/>
            <person name="Souther N."/>
            <person name="Dobson A."/>
            <person name="Duong T."/>
            <person name="Callanan M."/>
            <person name="Lick S."/>
            <person name="Hamrick A."/>
            <person name="Cano R."/>
            <person name="Klaenhammer T.R."/>
        </authorList>
    </citation>
    <scope>NUCLEOTIDE SEQUENCE [LARGE SCALE GENOMIC DNA]</scope>
    <source>
        <strain evidence="5">ATCC 700396 / NCK56 / N2 / NCFM</strain>
    </source>
</reference>
<keyword evidence="3" id="KW-0732">Signal</keyword>
<keyword evidence="2" id="KW-1133">Transmembrane helix</keyword>
<dbReference type="KEGG" id="lac:LBA1409"/>
<evidence type="ECO:0000313" key="4">
    <source>
        <dbReference type="EMBL" id="AAV43234.1"/>
    </source>
</evidence>
<proteinExistence type="predicted"/>
<evidence type="ECO:0000256" key="3">
    <source>
        <dbReference type="SAM" id="SignalP"/>
    </source>
</evidence>
<dbReference type="Proteomes" id="UP000006381">
    <property type="component" value="Chromosome"/>
</dbReference>
<dbReference type="RefSeq" id="WP_003548077.1">
    <property type="nucleotide sequence ID" value="NC_006814.3"/>
</dbReference>
<evidence type="ECO:0000313" key="5">
    <source>
        <dbReference type="Proteomes" id="UP000006381"/>
    </source>
</evidence>
<dbReference type="BioCyc" id="LACI272621:G1G49-1383-MONOMER"/>
<evidence type="ECO:0000256" key="1">
    <source>
        <dbReference type="SAM" id="MobiDB-lite"/>
    </source>
</evidence>
<gene>
    <name evidence="4" type="ordered locus">LBA1409</name>
</gene>
<organism evidence="5">
    <name type="scientific">Lactobacillus acidophilus (strain ATCC 700396 / NCK56 / N2 / NCFM)</name>
    <dbReference type="NCBI Taxonomy" id="272621"/>
    <lineage>
        <taxon>Bacteria</taxon>
        <taxon>Bacillati</taxon>
        <taxon>Bacillota</taxon>
        <taxon>Bacilli</taxon>
        <taxon>Lactobacillales</taxon>
        <taxon>Lactobacillaceae</taxon>
        <taxon>Lactobacillus</taxon>
    </lineage>
</organism>
<keyword evidence="5" id="KW-1185">Reference proteome</keyword>
<keyword evidence="2" id="KW-0472">Membrane</keyword>
<dbReference type="OrthoDB" id="10017067at2"/>
<protein>
    <recommendedName>
        <fullName evidence="6">Cell surface protein</fullName>
    </recommendedName>
</protein>
<feature type="transmembrane region" description="Helical" evidence="2">
    <location>
        <begin position="225"/>
        <end position="247"/>
    </location>
</feature>
<dbReference type="HOGENOM" id="CLU_1060838_0_0_9"/>
<dbReference type="PATRIC" id="fig|272621.13.peg.1334"/>
<feature type="region of interest" description="Disordered" evidence="1">
    <location>
        <begin position="133"/>
        <end position="218"/>
    </location>
</feature>
<name>Q5FJ90_LACAC</name>
<feature type="compositionally biased region" description="Basic and acidic residues" evidence="1">
    <location>
        <begin position="201"/>
        <end position="217"/>
    </location>
</feature>
<dbReference type="AlphaFoldDB" id="Q5FJ90"/>
<feature type="compositionally biased region" description="Low complexity" evidence="1">
    <location>
        <begin position="158"/>
        <end position="191"/>
    </location>
</feature>
<dbReference type="GeneID" id="93289516"/>
<accession>Q5FJ90</accession>
<evidence type="ECO:0008006" key="6">
    <source>
        <dbReference type="Google" id="ProtNLM"/>
    </source>
</evidence>
<keyword evidence="2" id="KW-0812">Transmembrane</keyword>